<dbReference type="EMBL" id="LXQA011218490">
    <property type="protein sequence ID" value="MCI89393.1"/>
    <property type="molecule type" value="Genomic_DNA"/>
</dbReference>
<evidence type="ECO:0000313" key="1">
    <source>
        <dbReference type="EMBL" id="MCI89393.1"/>
    </source>
</evidence>
<sequence>MPEEKLVRKILRSLSTKFDMKVTAIEKARDISSMKVDEL</sequence>
<name>A0A392VPH6_9FABA</name>
<dbReference type="AlphaFoldDB" id="A0A392VPH6"/>
<proteinExistence type="predicted"/>
<organism evidence="1 2">
    <name type="scientific">Trifolium medium</name>
    <dbReference type="NCBI Taxonomy" id="97028"/>
    <lineage>
        <taxon>Eukaryota</taxon>
        <taxon>Viridiplantae</taxon>
        <taxon>Streptophyta</taxon>
        <taxon>Embryophyta</taxon>
        <taxon>Tracheophyta</taxon>
        <taxon>Spermatophyta</taxon>
        <taxon>Magnoliopsida</taxon>
        <taxon>eudicotyledons</taxon>
        <taxon>Gunneridae</taxon>
        <taxon>Pentapetalae</taxon>
        <taxon>rosids</taxon>
        <taxon>fabids</taxon>
        <taxon>Fabales</taxon>
        <taxon>Fabaceae</taxon>
        <taxon>Papilionoideae</taxon>
        <taxon>50 kb inversion clade</taxon>
        <taxon>NPAAA clade</taxon>
        <taxon>Hologalegina</taxon>
        <taxon>IRL clade</taxon>
        <taxon>Trifolieae</taxon>
        <taxon>Trifolium</taxon>
    </lineage>
</organism>
<accession>A0A392VPH6</accession>
<reference evidence="1 2" key="1">
    <citation type="journal article" date="2018" name="Front. Plant Sci.">
        <title>Red Clover (Trifolium pratense) and Zigzag Clover (T. medium) - A Picture of Genomic Similarities and Differences.</title>
        <authorList>
            <person name="Dluhosova J."/>
            <person name="Istvanek J."/>
            <person name="Nedelnik J."/>
            <person name="Repkova J."/>
        </authorList>
    </citation>
    <scope>NUCLEOTIDE SEQUENCE [LARGE SCALE GENOMIC DNA]</scope>
    <source>
        <strain evidence="2">cv. 10/8</strain>
        <tissue evidence="1">Leaf</tissue>
    </source>
</reference>
<protein>
    <submittedName>
        <fullName evidence="1">Gag-pol polyprotein</fullName>
    </submittedName>
</protein>
<keyword evidence="2" id="KW-1185">Reference proteome</keyword>
<dbReference type="Proteomes" id="UP000265520">
    <property type="component" value="Unassembled WGS sequence"/>
</dbReference>
<feature type="non-terminal residue" evidence="1">
    <location>
        <position position="39"/>
    </location>
</feature>
<comment type="caution">
    <text evidence="1">The sequence shown here is derived from an EMBL/GenBank/DDBJ whole genome shotgun (WGS) entry which is preliminary data.</text>
</comment>
<evidence type="ECO:0000313" key="2">
    <source>
        <dbReference type="Proteomes" id="UP000265520"/>
    </source>
</evidence>